<evidence type="ECO:0000313" key="3">
    <source>
        <dbReference type="Proteomes" id="UP000634136"/>
    </source>
</evidence>
<dbReference type="Pfam" id="PF22936">
    <property type="entry name" value="Pol_BBD"/>
    <property type="match status" value="1"/>
</dbReference>
<gene>
    <name evidence="2" type="ORF">G2W53_015473</name>
</gene>
<dbReference type="EMBL" id="JAAIUW010000005">
    <property type="protein sequence ID" value="KAF7833140.1"/>
    <property type="molecule type" value="Genomic_DNA"/>
</dbReference>
<dbReference type="GO" id="GO:0008270">
    <property type="term" value="F:zinc ion binding"/>
    <property type="evidence" value="ECO:0007669"/>
    <property type="project" value="InterPro"/>
</dbReference>
<dbReference type="InterPro" id="IPR036875">
    <property type="entry name" value="Znf_CCHC_sf"/>
</dbReference>
<sequence length="243" mass="27470">MKKQLIGAVQGNESIASYSNKLMKYLEELNCLEPRPNCGCECCKKMEIIAEKDSSMTFLMGLNEAYEAIVNTRNFNKKKEVTKKDRYCNYCNKAGHLEEACFKKFGYPDWFKEFKNKKNQSAVNAVSGAVAVETEQKKESDLSSISEMVQREVKYLKSKERVESPVAASYFADFAGSFDDFTTSYSSHDEWIIDSGASSNVCGNLNMFSEIKEVAKKNTVQIPDGSVKVVKYIGKKSVWCRTK</sequence>
<dbReference type="Proteomes" id="UP000634136">
    <property type="component" value="Unassembled WGS sequence"/>
</dbReference>
<dbReference type="SUPFAM" id="SSF57756">
    <property type="entry name" value="Retrovirus zinc finger-like domains"/>
    <property type="match status" value="1"/>
</dbReference>
<name>A0A834WVM9_9FABA</name>
<comment type="caution">
    <text evidence="2">The sequence shown here is derived from an EMBL/GenBank/DDBJ whole genome shotgun (WGS) entry which is preliminary data.</text>
</comment>
<dbReference type="GO" id="GO:0003676">
    <property type="term" value="F:nucleic acid binding"/>
    <property type="evidence" value="ECO:0007669"/>
    <property type="project" value="InterPro"/>
</dbReference>
<organism evidence="2 3">
    <name type="scientific">Senna tora</name>
    <dbReference type="NCBI Taxonomy" id="362788"/>
    <lineage>
        <taxon>Eukaryota</taxon>
        <taxon>Viridiplantae</taxon>
        <taxon>Streptophyta</taxon>
        <taxon>Embryophyta</taxon>
        <taxon>Tracheophyta</taxon>
        <taxon>Spermatophyta</taxon>
        <taxon>Magnoliopsida</taxon>
        <taxon>eudicotyledons</taxon>
        <taxon>Gunneridae</taxon>
        <taxon>Pentapetalae</taxon>
        <taxon>rosids</taxon>
        <taxon>fabids</taxon>
        <taxon>Fabales</taxon>
        <taxon>Fabaceae</taxon>
        <taxon>Caesalpinioideae</taxon>
        <taxon>Cassia clade</taxon>
        <taxon>Senna</taxon>
    </lineage>
</organism>
<feature type="domain" description="Retrovirus-related Pol polyprotein from transposon TNT 1-94-like beta-barrel" evidence="1">
    <location>
        <begin position="191"/>
        <end position="238"/>
    </location>
</feature>
<dbReference type="PANTHER" id="PTHR34222:SF99">
    <property type="entry name" value="PROTEIN, PUTATIVE-RELATED"/>
    <property type="match status" value="1"/>
</dbReference>
<evidence type="ECO:0000313" key="2">
    <source>
        <dbReference type="EMBL" id="KAF7833140.1"/>
    </source>
</evidence>
<dbReference type="PANTHER" id="PTHR34222">
    <property type="entry name" value="GAG_PRE-INTEGRS DOMAIN-CONTAINING PROTEIN"/>
    <property type="match status" value="1"/>
</dbReference>
<evidence type="ECO:0000259" key="1">
    <source>
        <dbReference type="Pfam" id="PF22936"/>
    </source>
</evidence>
<dbReference type="AlphaFoldDB" id="A0A834WVM9"/>
<protein>
    <recommendedName>
        <fullName evidence="1">Retrovirus-related Pol polyprotein from transposon TNT 1-94-like beta-barrel domain-containing protein</fullName>
    </recommendedName>
</protein>
<reference evidence="2" key="1">
    <citation type="submission" date="2020-09" db="EMBL/GenBank/DDBJ databases">
        <title>Genome-Enabled Discovery of Anthraquinone Biosynthesis in Senna tora.</title>
        <authorList>
            <person name="Kang S.-H."/>
            <person name="Pandey R.P."/>
            <person name="Lee C.-M."/>
            <person name="Sim J.-S."/>
            <person name="Jeong J.-T."/>
            <person name="Choi B.-S."/>
            <person name="Jung M."/>
            <person name="Ginzburg D."/>
            <person name="Zhao K."/>
            <person name="Won S.Y."/>
            <person name="Oh T.-J."/>
            <person name="Yu Y."/>
            <person name="Kim N.-H."/>
            <person name="Lee O.R."/>
            <person name="Lee T.-H."/>
            <person name="Bashyal P."/>
            <person name="Kim T.-S."/>
            <person name="Lee W.-H."/>
            <person name="Kawkins C."/>
            <person name="Kim C.-K."/>
            <person name="Kim J.S."/>
            <person name="Ahn B.O."/>
            <person name="Rhee S.Y."/>
            <person name="Sohng J.K."/>
        </authorList>
    </citation>
    <scope>NUCLEOTIDE SEQUENCE</scope>
    <source>
        <tissue evidence="2">Leaf</tissue>
    </source>
</reference>
<accession>A0A834WVM9</accession>
<proteinExistence type="predicted"/>
<keyword evidence="3" id="KW-1185">Reference proteome</keyword>
<dbReference type="InterPro" id="IPR054722">
    <property type="entry name" value="PolX-like_BBD"/>
</dbReference>